<evidence type="ECO:0000313" key="3">
    <source>
        <dbReference type="Proteomes" id="UP000223596"/>
    </source>
</evidence>
<name>A0AB36TG37_ACETH</name>
<evidence type="ECO:0000259" key="1">
    <source>
        <dbReference type="Pfam" id="PF04015"/>
    </source>
</evidence>
<evidence type="ECO:0000313" key="2">
    <source>
        <dbReference type="EMBL" id="PFH02266.1"/>
    </source>
</evidence>
<dbReference type="EMBL" id="PDBW01000001">
    <property type="protein sequence ID" value="PFH02266.1"/>
    <property type="molecule type" value="Genomic_DNA"/>
</dbReference>
<dbReference type="GeneID" id="35805316"/>
<dbReference type="AlphaFoldDB" id="A0AB36TG37"/>
<sequence length="427" mass="48627">MKSKVAIVRTKPSTVLEDYHRLMNLAEYQNYISKDVDTALKINISWHFFYPGSSTTPWQLEGVIRALKRDGYNPELIHGCHNRTVVIDAHLGERENKQINVIKAHNLRNIHLYEGEEWIDIREAVGDLTKKFLCLNEVYPKGFSIPKRFIGENIIHLPTVKTHVFTTTTGAMKNAFGGLLNEKRHWTHPVIHETLVDLLMIQKKIHKGIFAVMDGTFAGDGPGPRCMVPHVKNVLLASADQVAIDAVAAKLMGFDPLKDCKYIRLAHDAGLGCGDVRQIEIVGDVDALNENWNFVGPYKKMTFASKCQHLIYWGPLKKPVEWTLKTILAPWSYIASVVYHDMYWYPKNYGRVEEILNSDWGRLFANWEQLQLPADDLSVPGWEHVGDKPLKLDKETSKMIRKAFRVLGTAIREAPEFSAKKSKKACK</sequence>
<accession>A0AB36TG37</accession>
<dbReference type="RefSeq" id="WP_003517497.1">
    <property type="nucleotide sequence ID" value="NZ_CP013828.1"/>
</dbReference>
<dbReference type="Pfam" id="PF04015">
    <property type="entry name" value="DUF362"/>
    <property type="match status" value="1"/>
</dbReference>
<gene>
    <name evidence="2" type="ORF">M972_111034</name>
</gene>
<feature type="domain" description="DUF362" evidence="1">
    <location>
        <begin position="39"/>
        <end position="250"/>
    </location>
</feature>
<protein>
    <submittedName>
        <fullName evidence="2">Uncharacterized protein DUF362</fullName>
    </submittedName>
</protein>
<dbReference type="Proteomes" id="UP000223596">
    <property type="component" value="Unassembled WGS sequence"/>
</dbReference>
<organism evidence="2 3">
    <name type="scientific">Acetivibrio thermocellus AD2</name>
    <dbReference type="NCBI Taxonomy" id="1138384"/>
    <lineage>
        <taxon>Bacteria</taxon>
        <taxon>Bacillati</taxon>
        <taxon>Bacillota</taxon>
        <taxon>Clostridia</taxon>
        <taxon>Eubacteriales</taxon>
        <taxon>Oscillospiraceae</taxon>
        <taxon>Acetivibrio</taxon>
    </lineage>
</organism>
<proteinExistence type="predicted"/>
<reference evidence="2 3" key="1">
    <citation type="submission" date="2017-09" db="EMBL/GenBank/DDBJ databases">
        <title>Evaluation of Pacific Biosciences Sequencing Technology to Finishing C. thermocellum Genome Sequences.</title>
        <authorList>
            <person name="Brown S."/>
        </authorList>
    </citation>
    <scope>NUCLEOTIDE SEQUENCE [LARGE SCALE GENOMIC DNA]</scope>
    <source>
        <strain evidence="2 3">AD2</strain>
    </source>
</reference>
<comment type="caution">
    <text evidence="2">The sequence shown here is derived from an EMBL/GenBank/DDBJ whole genome shotgun (WGS) entry which is preliminary data.</text>
</comment>
<dbReference type="InterPro" id="IPR007160">
    <property type="entry name" value="DUF362"/>
</dbReference>